<gene>
    <name evidence="3" type="ORF">PARMNEM_LOCUS3897</name>
</gene>
<name>A0AAV1KIH1_9NEOP</name>
<organism evidence="3 4">
    <name type="scientific">Parnassius mnemosyne</name>
    <name type="common">clouded apollo</name>
    <dbReference type="NCBI Taxonomy" id="213953"/>
    <lineage>
        <taxon>Eukaryota</taxon>
        <taxon>Metazoa</taxon>
        <taxon>Ecdysozoa</taxon>
        <taxon>Arthropoda</taxon>
        <taxon>Hexapoda</taxon>
        <taxon>Insecta</taxon>
        <taxon>Pterygota</taxon>
        <taxon>Neoptera</taxon>
        <taxon>Endopterygota</taxon>
        <taxon>Lepidoptera</taxon>
        <taxon>Glossata</taxon>
        <taxon>Ditrysia</taxon>
        <taxon>Papilionoidea</taxon>
        <taxon>Papilionidae</taxon>
        <taxon>Parnassiinae</taxon>
        <taxon>Parnassini</taxon>
        <taxon>Parnassius</taxon>
        <taxon>Driopa</taxon>
    </lineage>
</organism>
<dbReference type="AlphaFoldDB" id="A0AAV1KIH1"/>
<proteinExistence type="predicted"/>
<feature type="domain" description="PiggyBac transposable element-derived protein" evidence="2">
    <location>
        <begin position="110"/>
        <end position="228"/>
    </location>
</feature>
<dbReference type="PANTHER" id="PTHR47272">
    <property type="entry name" value="DDE_TNP_1_7 DOMAIN-CONTAINING PROTEIN"/>
    <property type="match status" value="1"/>
</dbReference>
<comment type="caution">
    <text evidence="3">The sequence shown here is derived from an EMBL/GenBank/DDBJ whole genome shotgun (WGS) entry which is preliminary data.</text>
</comment>
<dbReference type="InterPro" id="IPR029526">
    <property type="entry name" value="PGBD"/>
</dbReference>
<evidence type="ECO:0000313" key="4">
    <source>
        <dbReference type="Proteomes" id="UP001314205"/>
    </source>
</evidence>
<reference evidence="3 4" key="1">
    <citation type="submission" date="2023-11" db="EMBL/GenBank/DDBJ databases">
        <authorList>
            <person name="Hedman E."/>
            <person name="Englund M."/>
            <person name="Stromberg M."/>
            <person name="Nyberg Akerstrom W."/>
            <person name="Nylinder S."/>
            <person name="Jareborg N."/>
            <person name="Kallberg Y."/>
            <person name="Kronander E."/>
        </authorList>
    </citation>
    <scope>NUCLEOTIDE SEQUENCE [LARGE SCALE GENOMIC DNA]</scope>
</reference>
<evidence type="ECO:0000313" key="3">
    <source>
        <dbReference type="EMBL" id="CAK1582359.1"/>
    </source>
</evidence>
<dbReference type="Proteomes" id="UP001314205">
    <property type="component" value="Unassembled WGS sequence"/>
</dbReference>
<dbReference type="PANTHER" id="PTHR47272:SF1">
    <property type="entry name" value="PIGGYBAC TRANSPOSABLE ELEMENT-DERIVED PROTEIN 3-LIKE"/>
    <property type="match status" value="1"/>
</dbReference>
<feature type="compositionally biased region" description="Low complexity" evidence="1">
    <location>
        <begin position="25"/>
        <end position="42"/>
    </location>
</feature>
<sequence length="233" mass="26975">MHHEISETNESTTSPDSSSDDDTPLSDLSASRNRSVIRGSSTRSRRGSRKSTRCRSSRGRRGGSNAPGSSKDVELHERRTWTSSDFPPREILFFRPAYMEVDSNQFNSKQDYFQQYLDDELIALIVVKSNQTFVKNIGRSLNLTESELYIYIGISLAMGAIGLPRLRMYWEKKYRIPIVASSMSRNRFFLLRNSIKFIFDDDIESEQRDKDKVWKIRPLLDTILKTCKLQQKD</sequence>
<evidence type="ECO:0000259" key="2">
    <source>
        <dbReference type="Pfam" id="PF13843"/>
    </source>
</evidence>
<dbReference type="Pfam" id="PF13843">
    <property type="entry name" value="DDE_Tnp_1_7"/>
    <property type="match status" value="1"/>
</dbReference>
<feature type="compositionally biased region" description="Basic residues" evidence="1">
    <location>
        <begin position="43"/>
        <end position="61"/>
    </location>
</feature>
<accession>A0AAV1KIH1</accession>
<protein>
    <recommendedName>
        <fullName evidence="2">PiggyBac transposable element-derived protein domain-containing protein</fullName>
    </recommendedName>
</protein>
<feature type="region of interest" description="Disordered" evidence="1">
    <location>
        <begin position="1"/>
        <end position="77"/>
    </location>
</feature>
<dbReference type="EMBL" id="CAVLGL010000035">
    <property type="protein sequence ID" value="CAK1582359.1"/>
    <property type="molecule type" value="Genomic_DNA"/>
</dbReference>
<keyword evidence="4" id="KW-1185">Reference proteome</keyword>
<evidence type="ECO:0000256" key="1">
    <source>
        <dbReference type="SAM" id="MobiDB-lite"/>
    </source>
</evidence>